<proteinExistence type="inferred from homology"/>
<keyword evidence="4 8" id="KW-0645">Protease</keyword>
<evidence type="ECO:0000259" key="10">
    <source>
        <dbReference type="Pfam" id="PF00082"/>
    </source>
</evidence>
<gene>
    <name evidence="11" type="ORF">JQN84_06830</name>
</gene>
<comment type="similarity">
    <text evidence="2 8">Belongs to the peptidase S8 family.</text>
</comment>
<dbReference type="InterPro" id="IPR013320">
    <property type="entry name" value="ConA-like_dom_sf"/>
</dbReference>
<reference evidence="11 12" key="1">
    <citation type="submission" date="2021-02" db="EMBL/GenBank/DDBJ databases">
        <authorList>
            <person name="Lee D.-H."/>
        </authorList>
    </citation>
    <scope>NUCLEOTIDE SEQUENCE [LARGE SCALE GENOMIC DNA]</scope>
    <source>
        <strain evidence="11 12">MMS20-R2-29</strain>
    </source>
</reference>
<comment type="caution">
    <text evidence="11">The sequence shown here is derived from an EMBL/GenBank/DDBJ whole genome shotgun (WGS) entry which is preliminary data.</text>
</comment>
<evidence type="ECO:0000256" key="1">
    <source>
        <dbReference type="ARBA" id="ARBA00000548"/>
    </source>
</evidence>
<dbReference type="InterPro" id="IPR015915">
    <property type="entry name" value="Kelch-typ_b-propeller"/>
</dbReference>
<evidence type="ECO:0000256" key="5">
    <source>
        <dbReference type="ARBA" id="ARBA00022801"/>
    </source>
</evidence>
<dbReference type="SUPFAM" id="SSF49464">
    <property type="entry name" value="Carboxypeptidase regulatory domain-like"/>
    <property type="match status" value="2"/>
</dbReference>
<dbReference type="Gene3D" id="2.60.120.200">
    <property type="match status" value="1"/>
</dbReference>
<evidence type="ECO:0000256" key="4">
    <source>
        <dbReference type="ARBA" id="ARBA00022670"/>
    </source>
</evidence>
<dbReference type="Gene3D" id="2.120.10.80">
    <property type="entry name" value="Kelch-type beta propeller"/>
    <property type="match status" value="2"/>
</dbReference>
<dbReference type="PROSITE" id="PS00138">
    <property type="entry name" value="SUBTILASE_SER"/>
    <property type="match status" value="1"/>
</dbReference>
<dbReference type="SUPFAM" id="SSF117281">
    <property type="entry name" value="Kelch motif"/>
    <property type="match status" value="2"/>
</dbReference>
<dbReference type="InterPro" id="IPR036852">
    <property type="entry name" value="Peptidase_S8/S53_dom_sf"/>
</dbReference>
<dbReference type="Pfam" id="PF13620">
    <property type="entry name" value="CarboxypepD_reg"/>
    <property type="match status" value="1"/>
</dbReference>
<feature type="active site" description="Charge relay system" evidence="8">
    <location>
        <position position="239"/>
    </location>
</feature>
<dbReference type="Gene3D" id="2.60.40.1120">
    <property type="entry name" value="Carboxypeptidase-like, regulatory domain"/>
    <property type="match status" value="4"/>
</dbReference>
<organism evidence="11 12">
    <name type="scientific">Micromonospora humidisoli</name>
    <dbReference type="NCBI Taxonomy" id="2807622"/>
    <lineage>
        <taxon>Bacteria</taxon>
        <taxon>Bacillati</taxon>
        <taxon>Actinomycetota</taxon>
        <taxon>Actinomycetes</taxon>
        <taxon>Micromonosporales</taxon>
        <taxon>Micromonosporaceae</taxon>
        <taxon>Micromonospora</taxon>
    </lineage>
</organism>
<dbReference type="EC" id="3.2.1.1" evidence="3"/>
<evidence type="ECO:0000313" key="12">
    <source>
        <dbReference type="Proteomes" id="UP000809587"/>
    </source>
</evidence>
<dbReference type="PANTHER" id="PTHR43806:SF11">
    <property type="entry name" value="CEREVISIN-RELATED"/>
    <property type="match status" value="1"/>
</dbReference>
<keyword evidence="12" id="KW-1185">Reference proteome</keyword>
<dbReference type="InterPro" id="IPR023828">
    <property type="entry name" value="Peptidase_S8_Ser-AS"/>
</dbReference>
<feature type="region of interest" description="Disordered" evidence="9">
    <location>
        <begin position="1"/>
        <end position="51"/>
    </location>
</feature>
<name>A0ABS2J9L5_9ACTN</name>
<keyword evidence="5 8" id="KW-0378">Hydrolase</keyword>
<feature type="active site" description="Charge relay system" evidence="8">
    <location>
        <position position="286"/>
    </location>
</feature>
<feature type="active site" description="Charge relay system" evidence="8">
    <location>
        <position position="459"/>
    </location>
</feature>
<dbReference type="InterPro" id="IPR013783">
    <property type="entry name" value="Ig-like_fold"/>
</dbReference>
<dbReference type="InterPro" id="IPR013784">
    <property type="entry name" value="Carb-bd-like_fold"/>
</dbReference>
<dbReference type="PROSITE" id="PS51892">
    <property type="entry name" value="SUBTILASE"/>
    <property type="match status" value="1"/>
</dbReference>
<dbReference type="SUPFAM" id="SSF52743">
    <property type="entry name" value="Subtilisin-like"/>
    <property type="match status" value="1"/>
</dbReference>
<keyword evidence="6 8" id="KW-0720">Serine protease</keyword>
<dbReference type="InterPro" id="IPR033857">
    <property type="entry name" value="Bacillopeptidase_F"/>
</dbReference>
<dbReference type="SUPFAM" id="SSF49452">
    <property type="entry name" value="Starch-binding domain-like"/>
    <property type="match status" value="2"/>
</dbReference>
<dbReference type="InterPro" id="IPR000209">
    <property type="entry name" value="Peptidase_S8/S53_dom"/>
</dbReference>
<dbReference type="SMART" id="SM00612">
    <property type="entry name" value="Kelch"/>
    <property type="match status" value="5"/>
</dbReference>
<evidence type="ECO:0000256" key="2">
    <source>
        <dbReference type="ARBA" id="ARBA00011073"/>
    </source>
</evidence>
<dbReference type="InterPro" id="IPR006652">
    <property type="entry name" value="Kelch_1"/>
</dbReference>
<dbReference type="PRINTS" id="PR00723">
    <property type="entry name" value="SUBTILISIN"/>
</dbReference>
<dbReference type="Proteomes" id="UP000809587">
    <property type="component" value="Unassembled WGS sequence"/>
</dbReference>
<dbReference type="NCBIfam" id="NF038128">
    <property type="entry name" value="choice_anch_J"/>
    <property type="match status" value="1"/>
</dbReference>
<dbReference type="InterPro" id="IPR050131">
    <property type="entry name" value="Peptidase_S8_subtilisin-like"/>
</dbReference>
<evidence type="ECO:0000256" key="6">
    <source>
        <dbReference type="ARBA" id="ARBA00022825"/>
    </source>
</evidence>
<dbReference type="InterPro" id="IPR008969">
    <property type="entry name" value="CarboxyPept-like_regulatory"/>
</dbReference>
<dbReference type="Pfam" id="PF24681">
    <property type="entry name" value="Kelch_KLHDC2_KLHL20_DRC7"/>
    <property type="match status" value="1"/>
</dbReference>
<comment type="catalytic activity">
    <reaction evidence="1">
        <text>Endohydrolysis of (1-&gt;4)-alpha-D-glucosidic linkages in polysaccharides containing three or more (1-&gt;4)-alpha-linked D-glucose units.</text>
        <dbReference type="EC" id="3.2.1.1"/>
    </reaction>
</comment>
<dbReference type="Gene3D" id="3.40.50.200">
    <property type="entry name" value="Peptidase S8/S53 domain"/>
    <property type="match status" value="1"/>
</dbReference>
<dbReference type="InterPro" id="IPR015500">
    <property type="entry name" value="Peptidase_S8_subtilisin-rel"/>
</dbReference>
<dbReference type="Gene3D" id="2.60.40.10">
    <property type="entry name" value="Immunoglobulins"/>
    <property type="match status" value="1"/>
</dbReference>
<feature type="domain" description="Peptidase S8/S53" evidence="10">
    <location>
        <begin position="230"/>
        <end position="515"/>
    </location>
</feature>
<protein>
    <recommendedName>
        <fullName evidence="3">alpha-amylase</fullName>
        <ecNumber evidence="3">3.2.1.1</ecNumber>
    </recommendedName>
    <alternativeName>
        <fullName evidence="7">1,4-alpha-D-glucan glucanohydrolase</fullName>
    </alternativeName>
</protein>
<dbReference type="SUPFAM" id="SSF49899">
    <property type="entry name" value="Concanavalin A-like lectins/glucanases"/>
    <property type="match status" value="1"/>
</dbReference>
<sequence length="1505" mass="154498">MHSGRGGPAYQHPPPAASPTAPRGRDPAHAAGPEPIGPADVGRNSVLRRPTGRPSRWRLVAALAAGLLGLTAQPALPAGAAPAAPRATVDRQVLDGLADGTETFLVYLREQAPLAQAARLRSPDARAGEVHRLLTTTAERTQRDLRAVLDDRKASYTAYWIANALRVTGDRALLDTIAARPEVERIAPTRSYPLIRPVRSTAARAGTDAVEWGLTNIGAPRVWDEFGDRGEGLVVANIDSGVQFDHPALVNSYRGNLGGGTFDHNYDWYDPAGICPQDAPCDNNDHGTHTMGTMVGTDGSANQVGVAPGAKWIAAKGCETNSCSDASLLAAGQWVLAPTDLNGQNPRPDLRPDIVNNSWGGDGDDPWYQQTIAAWRAAGMFPVFSAGNDGPACGSAGSPGDNPNAYAVGSYDVNNAISSFSGRGNSTDPAGLKPNIAAPGSNVRSSVPGNGYASFNGTSMAAPHVAGTVALIWSAAPSLRGDIAGTEALLDRTATDVDATNCGGTAADNNVFGEGRLNAYEAVRQAPRGPVGQVGGQVTDQATGDPVAGATVATGARSVTTGTDGSYSLTVPAGETTLTVSAYGFRTAIDTVTVPEDGTVTRDFALTATPTATVSGRVTDGSGHGWPLYATIDVAGRPGGPVFTDPVTGRYSFTVAGNTDYKLTVTAKYPGYRTVTKDLTVGSTATTADVPVPVEAACVAAGYTGSLSAPLLSQSFDGTTAPEGWTVRNRTDKGGWVFNDPGARGNLTGGTGGFAIIDSDKLGTGNTQDTDLIAPPVDLTASAAPLLRFRSDWRAVGISDTADVDVSTDAGTSWTNVWHQTASRRGPRVEEVPLTPAAGATGALVRFRFKGTFAWWWQVDDVQLVNRDCTPVPGGLVVGNTTDRNTGAAVNGVTVTSVDRPTDTAVSAATPDDPNLPDGFYHLFSGLTGTHPFTAAKPPYTPVTQQVTVVADSTRRADLALAAGRLTVSTTTIEAHQPYGSTRTAKVTVRNTGSAPATVELLERGGGFEVLSTGGAPLREQVVKGISTGRDGARYGGGNVDAAPQADDAWARIASLPAAIYDNAAANLDGKVYSVGGGGDTGNERKAWVFEPATGVWTALPDLPHARSKPSAVGISGKLYVLGGWGDGTGAEPTVDVFDPATGAWSTLAGAVNPAPAAAAGTAVAGGKVYLVGGCVDSTCTESNKLVVFDPRSGTFRTGAAYPHPVSWVSCGGIGSQVYCAGGVAADEYTDTWRYEPAADSWSALPNLPVDLWGSQYTSAGGMLVLAGGVTGGSTSVTNRTLGFDPVAGAWKNLPNAQFSRYRGAAACGAYKIGGSPSSFVGSADSERLGGLEGCSDAADLPWLSTAPTSFTLAPGASQTVTVTLTATAAAGVLQPGAYSGELGLTSNTPYPVSSVGVEMNVSPPNNWGKIQGTVTGVTCGGQTVGVPATIRLNLVNSTTGVTLTADAQGRYAWWLPKGRYEAIVAKDGWVPQVQRTVVEAGIVGTLNFGLTPTSTCAGVRASGL</sequence>
<evidence type="ECO:0000256" key="8">
    <source>
        <dbReference type="PROSITE-ProRule" id="PRU01240"/>
    </source>
</evidence>
<accession>A0ABS2J9L5</accession>
<dbReference type="Pfam" id="PF00082">
    <property type="entry name" value="Peptidase_S8"/>
    <property type="match status" value="1"/>
</dbReference>
<evidence type="ECO:0000313" key="11">
    <source>
        <dbReference type="EMBL" id="MBM7082246.1"/>
    </source>
</evidence>
<evidence type="ECO:0000256" key="9">
    <source>
        <dbReference type="SAM" id="MobiDB-lite"/>
    </source>
</evidence>
<dbReference type="EMBL" id="JAFEUO010000002">
    <property type="protein sequence ID" value="MBM7082246.1"/>
    <property type="molecule type" value="Genomic_DNA"/>
</dbReference>
<dbReference type="CDD" id="cd07481">
    <property type="entry name" value="Peptidases_S8_BacillopeptidaseF-like"/>
    <property type="match status" value="1"/>
</dbReference>
<dbReference type="PANTHER" id="PTHR43806">
    <property type="entry name" value="PEPTIDASE S8"/>
    <property type="match status" value="1"/>
</dbReference>
<evidence type="ECO:0000256" key="3">
    <source>
        <dbReference type="ARBA" id="ARBA00012595"/>
    </source>
</evidence>
<evidence type="ECO:0000256" key="7">
    <source>
        <dbReference type="ARBA" id="ARBA00030238"/>
    </source>
</evidence>